<comment type="caution">
    <text evidence="2">The sequence shown here is derived from an EMBL/GenBank/DDBJ whole genome shotgun (WGS) entry which is preliminary data.</text>
</comment>
<keyword evidence="1" id="KW-1133">Transmembrane helix</keyword>
<accession>A0A2P6N4E0</accession>
<proteinExistence type="predicted"/>
<keyword evidence="1" id="KW-0812">Transmembrane</keyword>
<organism evidence="2 3">
    <name type="scientific">Planoprotostelium fungivorum</name>
    <dbReference type="NCBI Taxonomy" id="1890364"/>
    <lineage>
        <taxon>Eukaryota</taxon>
        <taxon>Amoebozoa</taxon>
        <taxon>Evosea</taxon>
        <taxon>Variosea</taxon>
        <taxon>Cavosteliida</taxon>
        <taxon>Cavosteliaceae</taxon>
        <taxon>Planoprotostelium</taxon>
    </lineage>
</organism>
<dbReference type="EMBL" id="MDYQ01000207">
    <property type="protein sequence ID" value="PRP78818.1"/>
    <property type="molecule type" value="Genomic_DNA"/>
</dbReference>
<sequence length="277" mass="31583">MLLLNLWDLITLLAATVSCCVKMRKQHNCIVFVFGVFALLSVHYVVLEPILMSRTHQNQVHRHAQVSGIAKLWVAQDKQEVVPNIKIQLIVMLRSGAIFTAETSTDVNGRWSARVPIDTHASSRGEYHIFASKLPSHIVQEPGTTRVGRIMHDRDNVDVHLFSLPSSPRSYRLFFEYSDSSYMAVVPTLQLLTSGVRTCELSLDNPNCTYNGTHVTMFATTRNYHIVIEEEEERHKGKVVFEVWGQAGHMWSNAMSHELFWVIERVVQPSPKHLTQH</sequence>
<keyword evidence="1" id="KW-0472">Membrane</keyword>
<evidence type="ECO:0000313" key="3">
    <source>
        <dbReference type="Proteomes" id="UP000241769"/>
    </source>
</evidence>
<evidence type="ECO:0000313" key="2">
    <source>
        <dbReference type="EMBL" id="PRP78818.1"/>
    </source>
</evidence>
<dbReference type="AlphaFoldDB" id="A0A2P6N4E0"/>
<dbReference type="InParanoid" id="A0A2P6N4E0"/>
<feature type="transmembrane region" description="Helical" evidence="1">
    <location>
        <begin position="6"/>
        <end position="23"/>
    </location>
</feature>
<reference evidence="2 3" key="1">
    <citation type="journal article" date="2018" name="Genome Biol. Evol.">
        <title>Multiple Roots of Fruiting Body Formation in Amoebozoa.</title>
        <authorList>
            <person name="Hillmann F."/>
            <person name="Forbes G."/>
            <person name="Novohradska S."/>
            <person name="Ferling I."/>
            <person name="Riege K."/>
            <person name="Groth M."/>
            <person name="Westermann M."/>
            <person name="Marz M."/>
            <person name="Spaller T."/>
            <person name="Winckler T."/>
            <person name="Schaap P."/>
            <person name="Glockner G."/>
        </authorList>
    </citation>
    <scope>NUCLEOTIDE SEQUENCE [LARGE SCALE GENOMIC DNA]</scope>
    <source>
        <strain evidence="2 3">Jena</strain>
    </source>
</reference>
<name>A0A2P6N4E0_9EUKA</name>
<gene>
    <name evidence="2" type="ORF">PROFUN_00991</name>
</gene>
<protein>
    <submittedName>
        <fullName evidence="2">Uncharacterized protein</fullName>
    </submittedName>
</protein>
<keyword evidence="3" id="KW-1185">Reference proteome</keyword>
<dbReference type="Proteomes" id="UP000241769">
    <property type="component" value="Unassembled WGS sequence"/>
</dbReference>
<feature type="transmembrane region" description="Helical" evidence="1">
    <location>
        <begin position="30"/>
        <end position="47"/>
    </location>
</feature>
<evidence type="ECO:0000256" key="1">
    <source>
        <dbReference type="SAM" id="Phobius"/>
    </source>
</evidence>